<evidence type="ECO:0000313" key="1">
    <source>
        <dbReference type="EMBL" id="MBJ9686763.1"/>
    </source>
</evidence>
<sequence>MGRQRTVDDANFWRSPQVADLTQEDKATLLYLLTSPSSNIIGVYPIVARISAAEMGWTAEQFLPVVQRLGDKGLVLFDEPTSYVWVRTWWQHNSPQMALAPKLRGKTLVQIDAIPSLWRLPFVADLRGRISIELQKVLDDCLSTDAVPDAVSIPYPETTDRVSGVRVVNSNNINISNSSCNGSSPASARSEYAGRNLSDVASLELQKIRNLSVCKR</sequence>
<organism evidence="1 2">
    <name type="scientific">Burkholderia vietnamiensis</name>
    <dbReference type="NCBI Taxonomy" id="60552"/>
    <lineage>
        <taxon>Bacteria</taxon>
        <taxon>Pseudomonadati</taxon>
        <taxon>Pseudomonadota</taxon>
        <taxon>Betaproteobacteria</taxon>
        <taxon>Burkholderiales</taxon>
        <taxon>Burkholderiaceae</taxon>
        <taxon>Burkholderia</taxon>
        <taxon>Burkholderia cepacia complex</taxon>
    </lineage>
</organism>
<dbReference type="EMBL" id="JADVKH010000010">
    <property type="protein sequence ID" value="MBJ9686763.1"/>
    <property type="molecule type" value="Genomic_DNA"/>
</dbReference>
<name>A0ABS1ARH6_BURVI</name>
<gene>
    <name evidence="1" type="ORF">I5589_06680</name>
</gene>
<accession>A0ABS1ARH6</accession>
<dbReference type="Proteomes" id="UP000808215">
    <property type="component" value="Unassembled WGS sequence"/>
</dbReference>
<reference evidence="1 2" key="1">
    <citation type="submission" date="2020-11" db="EMBL/GenBank/DDBJ databases">
        <title>Enhanced detection system for hospital associated transmission using whole genome sequencing surveillance.</title>
        <authorList>
            <person name="Harrison L.H."/>
            <person name="Van Tyne D."/>
            <person name="Marsh J.W."/>
            <person name="Griffith M.P."/>
            <person name="Snyder D.J."/>
            <person name="Cooper V.S."/>
            <person name="Mustapha M."/>
        </authorList>
    </citation>
    <scope>NUCLEOTIDE SEQUENCE [LARGE SCALE GENOMIC DNA]</scope>
    <source>
        <strain evidence="1 2">BC00020</strain>
    </source>
</reference>
<evidence type="ECO:0000313" key="2">
    <source>
        <dbReference type="Proteomes" id="UP000808215"/>
    </source>
</evidence>
<proteinExistence type="predicted"/>
<dbReference type="RefSeq" id="WP_200091098.1">
    <property type="nucleotide sequence ID" value="NZ_JADVKH010000010.1"/>
</dbReference>
<keyword evidence="2" id="KW-1185">Reference proteome</keyword>
<comment type="caution">
    <text evidence="1">The sequence shown here is derived from an EMBL/GenBank/DDBJ whole genome shotgun (WGS) entry which is preliminary data.</text>
</comment>
<protein>
    <submittedName>
        <fullName evidence="1">Uncharacterized protein</fullName>
    </submittedName>
</protein>